<evidence type="ECO:0000256" key="1">
    <source>
        <dbReference type="SAM" id="Phobius"/>
    </source>
</evidence>
<name>A0ABT1ZNT1_9BURK</name>
<keyword evidence="1" id="KW-1133">Transmembrane helix</keyword>
<feature type="transmembrane region" description="Helical" evidence="1">
    <location>
        <begin position="88"/>
        <end position="111"/>
    </location>
</feature>
<evidence type="ECO:0000313" key="3">
    <source>
        <dbReference type="Proteomes" id="UP001204151"/>
    </source>
</evidence>
<feature type="transmembrane region" description="Helical" evidence="1">
    <location>
        <begin position="39"/>
        <end position="62"/>
    </location>
</feature>
<gene>
    <name evidence="2" type="ORF">NX784_08145</name>
</gene>
<comment type="caution">
    <text evidence="2">The sequence shown here is derived from an EMBL/GenBank/DDBJ whole genome shotgun (WGS) entry which is preliminary data.</text>
</comment>
<evidence type="ECO:0000313" key="2">
    <source>
        <dbReference type="EMBL" id="MCS0581560.1"/>
    </source>
</evidence>
<protein>
    <recommendedName>
        <fullName evidence="4">DUF1345 domain-containing protein</fullName>
    </recommendedName>
</protein>
<feature type="transmembrane region" description="Helical" evidence="1">
    <location>
        <begin position="16"/>
        <end position="33"/>
    </location>
</feature>
<dbReference type="EMBL" id="JANUGW010000004">
    <property type="protein sequence ID" value="MCS0581560.1"/>
    <property type="molecule type" value="Genomic_DNA"/>
</dbReference>
<sequence length="235" mass="26307">MPNLESNLKRHMREIWIARAAIVVTAALNAFLINDLTAFPWWLASVVELALLVPLSVATAWMHTQMLRATSQHHWTLIHHRRRKIRQAAIVLTIIITLINFQSLFGVLKALLYGARGTTGQSLLIDALNIWLTNIVVFALWFWNMDRGGPAARDLIKQPVADLMFPQMNADCPGHETWTPGFFDYVFVSFTNATAFSPTDTLPLSVRAKLLFMVEAFASLLTVGLVAARAVNILS</sequence>
<reference evidence="2 3" key="1">
    <citation type="submission" date="2022-08" db="EMBL/GenBank/DDBJ databases">
        <title>Reclassification of Massilia species as members of the genera Telluria, Duganella, Pseudoduganella, Mokoshia gen. nov. and Zemynaea gen. nov. using orthogonal and non-orthogonal genome-based approaches.</title>
        <authorList>
            <person name="Bowman J.P."/>
        </authorList>
    </citation>
    <scope>NUCLEOTIDE SEQUENCE [LARGE SCALE GENOMIC DNA]</scope>
    <source>
        <strain evidence="2 3">JCM 31316</strain>
    </source>
</reference>
<evidence type="ECO:0008006" key="4">
    <source>
        <dbReference type="Google" id="ProtNLM"/>
    </source>
</evidence>
<feature type="transmembrane region" description="Helical" evidence="1">
    <location>
        <begin position="210"/>
        <end position="231"/>
    </location>
</feature>
<keyword evidence="3" id="KW-1185">Reference proteome</keyword>
<organism evidence="2 3">
    <name type="scientific">Massilia pinisoli</name>
    <dbReference type="NCBI Taxonomy" id="1772194"/>
    <lineage>
        <taxon>Bacteria</taxon>
        <taxon>Pseudomonadati</taxon>
        <taxon>Pseudomonadota</taxon>
        <taxon>Betaproteobacteria</taxon>
        <taxon>Burkholderiales</taxon>
        <taxon>Oxalobacteraceae</taxon>
        <taxon>Telluria group</taxon>
        <taxon>Massilia</taxon>
    </lineage>
</organism>
<dbReference type="RefSeq" id="WP_258816150.1">
    <property type="nucleotide sequence ID" value="NZ_JANUGW010000004.1"/>
</dbReference>
<keyword evidence="1" id="KW-0812">Transmembrane</keyword>
<feature type="transmembrane region" description="Helical" evidence="1">
    <location>
        <begin position="123"/>
        <end position="143"/>
    </location>
</feature>
<proteinExistence type="predicted"/>
<dbReference type="Proteomes" id="UP001204151">
    <property type="component" value="Unassembled WGS sequence"/>
</dbReference>
<keyword evidence="1" id="KW-0472">Membrane</keyword>
<accession>A0ABT1ZNT1</accession>